<comment type="catalytic activity">
    <reaction evidence="1">
        <text>ATP + protein L-histidine = ADP + protein N-phospho-L-histidine.</text>
        <dbReference type="EC" id="2.7.13.3"/>
    </reaction>
</comment>
<dbReference type="OrthoDB" id="10266508at2759"/>
<accession>A0A9P7KKN6</accession>
<dbReference type="AlphaFoldDB" id="A0A9P7KKN6"/>
<proteinExistence type="predicted"/>
<reference evidence="5" key="2">
    <citation type="submission" date="2021-10" db="EMBL/GenBank/DDBJ databases">
        <title>Phylogenomics reveals ancestral predisposition of the termite-cultivated fungus Termitomyces towards a domesticated lifestyle.</title>
        <authorList>
            <person name="Auxier B."/>
            <person name="Grum-Grzhimaylo A."/>
            <person name="Cardenas M.E."/>
            <person name="Lodge J.D."/>
            <person name="Laessoe T."/>
            <person name="Pedersen O."/>
            <person name="Smith M.E."/>
            <person name="Kuyper T.W."/>
            <person name="Franco-Molano E.A."/>
            <person name="Baroni T.J."/>
            <person name="Aanen D.K."/>
        </authorList>
    </citation>
    <scope>NUCLEOTIDE SEQUENCE</scope>
    <source>
        <strain evidence="5">D49</strain>
    </source>
</reference>
<dbReference type="Gene3D" id="3.30.565.10">
    <property type="entry name" value="Histidine kinase-like ATPase, C-terminal domain"/>
    <property type="match status" value="1"/>
</dbReference>
<dbReference type="GO" id="GO:0000155">
    <property type="term" value="F:phosphorelay sensor kinase activity"/>
    <property type="evidence" value="ECO:0007669"/>
    <property type="project" value="TreeGrafter"/>
</dbReference>
<dbReference type="GO" id="GO:0009927">
    <property type="term" value="F:histidine phosphotransfer kinase activity"/>
    <property type="evidence" value="ECO:0007669"/>
    <property type="project" value="TreeGrafter"/>
</dbReference>
<protein>
    <recommendedName>
        <fullName evidence="2">histidine kinase</fullName>
        <ecNumber evidence="2">2.7.13.3</ecNumber>
    </recommendedName>
</protein>
<evidence type="ECO:0000256" key="1">
    <source>
        <dbReference type="ARBA" id="ARBA00000085"/>
    </source>
</evidence>
<keyword evidence="6" id="KW-1185">Reference proteome</keyword>
<dbReference type="PANTHER" id="PTHR43047">
    <property type="entry name" value="TWO-COMPONENT HISTIDINE PROTEIN KINASE"/>
    <property type="match status" value="1"/>
</dbReference>
<reference evidence="5" key="1">
    <citation type="submission" date="2021-02" db="EMBL/GenBank/DDBJ databases">
        <authorList>
            <person name="Nieuwenhuis M."/>
            <person name="Van De Peppel L.J.J."/>
        </authorList>
    </citation>
    <scope>NUCLEOTIDE SEQUENCE</scope>
    <source>
        <strain evidence="5">D49</strain>
    </source>
</reference>
<evidence type="ECO:0000313" key="6">
    <source>
        <dbReference type="Proteomes" id="UP000717328"/>
    </source>
</evidence>
<evidence type="ECO:0000256" key="3">
    <source>
        <dbReference type="ARBA" id="ARBA00022679"/>
    </source>
</evidence>
<keyword evidence="3" id="KW-0808">Transferase</keyword>
<evidence type="ECO:0000256" key="2">
    <source>
        <dbReference type="ARBA" id="ARBA00012438"/>
    </source>
</evidence>
<comment type="caution">
    <text evidence="5">The sequence shown here is derived from an EMBL/GenBank/DDBJ whole genome shotgun (WGS) entry which is preliminary data.</text>
</comment>
<dbReference type="GO" id="GO:0005886">
    <property type="term" value="C:plasma membrane"/>
    <property type="evidence" value="ECO:0007669"/>
    <property type="project" value="TreeGrafter"/>
</dbReference>
<organism evidence="5 6">
    <name type="scientific">Sphagnurus paluster</name>
    <dbReference type="NCBI Taxonomy" id="117069"/>
    <lineage>
        <taxon>Eukaryota</taxon>
        <taxon>Fungi</taxon>
        <taxon>Dikarya</taxon>
        <taxon>Basidiomycota</taxon>
        <taxon>Agaricomycotina</taxon>
        <taxon>Agaricomycetes</taxon>
        <taxon>Agaricomycetidae</taxon>
        <taxon>Agaricales</taxon>
        <taxon>Tricholomatineae</taxon>
        <taxon>Lyophyllaceae</taxon>
        <taxon>Sphagnurus</taxon>
    </lineage>
</organism>
<evidence type="ECO:0000256" key="4">
    <source>
        <dbReference type="ARBA" id="ARBA00022777"/>
    </source>
</evidence>
<keyword evidence="4" id="KW-0418">Kinase</keyword>
<dbReference type="EC" id="2.7.13.3" evidence="2"/>
<dbReference type="PANTHER" id="PTHR43047:SF72">
    <property type="entry name" value="OSMOSENSING HISTIDINE PROTEIN KINASE SLN1"/>
    <property type="match status" value="1"/>
</dbReference>
<gene>
    <name evidence="5" type="ORF">H0H81_006930</name>
</gene>
<dbReference type="EMBL" id="JABCKI010000182">
    <property type="protein sequence ID" value="KAG5651915.1"/>
    <property type="molecule type" value="Genomic_DNA"/>
</dbReference>
<evidence type="ECO:0000313" key="5">
    <source>
        <dbReference type="EMBL" id="KAG5651915.1"/>
    </source>
</evidence>
<dbReference type="Proteomes" id="UP000717328">
    <property type="component" value="Unassembled WGS sequence"/>
</dbReference>
<dbReference type="InterPro" id="IPR036890">
    <property type="entry name" value="HATPase_C_sf"/>
</dbReference>
<dbReference type="SUPFAM" id="SSF55874">
    <property type="entry name" value="ATPase domain of HSP90 chaperone/DNA topoisomerase II/histidine kinase"/>
    <property type="match status" value="1"/>
</dbReference>
<sequence length="70" mass="7818">MAAKKLDLSFNIEGDVPPWVFADYARIRQVLMNLIGNAVKFTAQGFVRVTCSAENATRGAEEVQLKFEIQ</sequence>
<name>A0A9P7KKN6_9AGAR</name>